<evidence type="ECO:0000256" key="3">
    <source>
        <dbReference type="ARBA" id="ARBA00022458"/>
    </source>
</evidence>
<keyword evidence="5 8" id="KW-0067">ATP-binding</keyword>
<dbReference type="PANTHER" id="PTHR42711:SF5">
    <property type="entry name" value="ABC TRANSPORTER ATP-BINDING PROTEIN NATA"/>
    <property type="match status" value="1"/>
</dbReference>
<keyword evidence="4" id="KW-0547">Nucleotide-binding</keyword>
<evidence type="ECO:0000313" key="8">
    <source>
        <dbReference type="EMBL" id="KGE73329.1"/>
    </source>
</evidence>
<dbReference type="CDD" id="cd03230">
    <property type="entry name" value="ABC_DR_subfamily_A"/>
    <property type="match status" value="1"/>
</dbReference>
<evidence type="ECO:0000256" key="4">
    <source>
        <dbReference type="ARBA" id="ARBA00022741"/>
    </source>
</evidence>
<dbReference type="GO" id="GO:0016887">
    <property type="term" value="F:ATP hydrolysis activity"/>
    <property type="evidence" value="ECO:0007669"/>
    <property type="project" value="InterPro"/>
</dbReference>
<evidence type="ECO:0000256" key="5">
    <source>
        <dbReference type="ARBA" id="ARBA00022840"/>
    </source>
</evidence>
<accession>A0A098R097</accession>
<dbReference type="PROSITE" id="PS50893">
    <property type="entry name" value="ABC_TRANSPORTER_2"/>
    <property type="match status" value="1"/>
</dbReference>
<dbReference type="InterPro" id="IPR003593">
    <property type="entry name" value="AAA+_ATPase"/>
</dbReference>
<protein>
    <submittedName>
        <fullName evidence="8">ATP-binding protein</fullName>
    </submittedName>
</protein>
<feature type="domain" description="ABC transporter" evidence="7">
    <location>
        <begin position="2"/>
        <end position="230"/>
    </location>
</feature>
<dbReference type="AlphaFoldDB" id="A0A098R097"/>
<dbReference type="Proteomes" id="UP000029692">
    <property type="component" value="Unassembled WGS sequence"/>
</dbReference>
<dbReference type="InterPro" id="IPR017871">
    <property type="entry name" value="ABC_transporter-like_CS"/>
</dbReference>
<dbReference type="PROSITE" id="PS00211">
    <property type="entry name" value="ABC_TRANSPORTER_1"/>
    <property type="match status" value="1"/>
</dbReference>
<feature type="region of interest" description="Disordered" evidence="6">
    <location>
        <begin position="234"/>
        <end position="293"/>
    </location>
</feature>
<reference evidence="8 9" key="1">
    <citation type="submission" date="2014-05" db="EMBL/GenBank/DDBJ databases">
        <title>De novo Genome Sequence of Spirocheata sp.</title>
        <authorList>
            <person name="Shivani Y."/>
            <person name="Subhash Y."/>
            <person name="Tushar L."/>
            <person name="Sasikala C."/>
            <person name="Ramana C.V."/>
        </authorList>
    </citation>
    <scope>NUCLEOTIDE SEQUENCE [LARGE SCALE GENOMIC DNA]</scope>
    <source>
        <strain evidence="8 9">JC230</strain>
    </source>
</reference>
<evidence type="ECO:0000256" key="2">
    <source>
        <dbReference type="ARBA" id="ARBA00022448"/>
    </source>
</evidence>
<dbReference type="GO" id="GO:0005524">
    <property type="term" value="F:ATP binding"/>
    <property type="evidence" value="ECO:0007669"/>
    <property type="project" value="UniProtKB-KW"/>
</dbReference>
<keyword evidence="3" id="KW-0536">Nodulation</keyword>
<gene>
    <name evidence="8" type="ORF">DC28_04150</name>
</gene>
<dbReference type="STRING" id="1480694.DC28_04150"/>
<organism evidence="8 9">
    <name type="scientific">Spirochaeta lutea</name>
    <dbReference type="NCBI Taxonomy" id="1480694"/>
    <lineage>
        <taxon>Bacteria</taxon>
        <taxon>Pseudomonadati</taxon>
        <taxon>Spirochaetota</taxon>
        <taxon>Spirochaetia</taxon>
        <taxon>Spirochaetales</taxon>
        <taxon>Spirochaetaceae</taxon>
        <taxon>Spirochaeta</taxon>
    </lineage>
</organism>
<keyword evidence="2" id="KW-0813">Transport</keyword>
<dbReference type="eggNOG" id="COG1131">
    <property type="taxonomic scope" value="Bacteria"/>
</dbReference>
<dbReference type="PANTHER" id="PTHR42711">
    <property type="entry name" value="ABC TRANSPORTER ATP-BINDING PROTEIN"/>
    <property type="match status" value="1"/>
</dbReference>
<dbReference type="RefSeq" id="WP_037546224.1">
    <property type="nucleotide sequence ID" value="NZ_JNUP01000031.1"/>
</dbReference>
<comment type="caution">
    <text evidence="8">The sequence shown here is derived from an EMBL/GenBank/DDBJ whole genome shotgun (WGS) entry which is preliminary data.</text>
</comment>
<dbReference type="SMART" id="SM00382">
    <property type="entry name" value="AAA"/>
    <property type="match status" value="1"/>
</dbReference>
<keyword evidence="9" id="KW-1185">Reference proteome</keyword>
<feature type="compositionally biased region" description="Polar residues" evidence="6">
    <location>
        <begin position="241"/>
        <end position="262"/>
    </location>
</feature>
<evidence type="ECO:0000259" key="7">
    <source>
        <dbReference type="PROSITE" id="PS50893"/>
    </source>
</evidence>
<dbReference type="InterPro" id="IPR050763">
    <property type="entry name" value="ABC_transporter_ATP-binding"/>
</dbReference>
<dbReference type="InterPro" id="IPR003439">
    <property type="entry name" value="ABC_transporter-like_ATP-bd"/>
</dbReference>
<name>A0A098R097_9SPIO</name>
<dbReference type="Gene3D" id="3.40.50.300">
    <property type="entry name" value="P-loop containing nucleotide triphosphate hydrolases"/>
    <property type="match status" value="1"/>
</dbReference>
<evidence type="ECO:0000256" key="1">
    <source>
        <dbReference type="ARBA" id="ARBA00005417"/>
    </source>
</evidence>
<evidence type="ECO:0000256" key="6">
    <source>
        <dbReference type="SAM" id="MobiDB-lite"/>
    </source>
</evidence>
<evidence type="ECO:0000313" key="9">
    <source>
        <dbReference type="Proteomes" id="UP000029692"/>
    </source>
</evidence>
<comment type="similarity">
    <text evidence="1">Belongs to the ABC transporter superfamily.</text>
</comment>
<sequence>MITVHNLTHDYEGKGNASVKDVSFQIPEGTIFGFLGPSGAGKSTTQALMTGLLRIQQGQVLYDGTPIQKQHQDFYNQIGMSFEHPNLYGKLTGLENLTYFAGLFSGGTADPRALLDAVGLTDAAHKRTSAYSKGMKQRLVFARALVNNPRILFLDEPTSGLDPATAERIKQIIRDKRDEGCTVFLTTHNMQIADDLCDTVAFLYDGAIVAMDAPRNLKLQYGEKSLVVEYRQDPTRAAKSSGDQASGDQASGDQASGDQASGDQAEGSGREPSTDPSSHTPAVQREVLFPQNPADTRRVAELLGSGLIETMHSQEASLEQIFIKLTGRGLS</sequence>
<dbReference type="Pfam" id="PF00005">
    <property type="entry name" value="ABC_tran"/>
    <property type="match status" value="1"/>
</dbReference>
<dbReference type="InterPro" id="IPR027417">
    <property type="entry name" value="P-loop_NTPase"/>
</dbReference>
<proteinExistence type="inferred from homology"/>
<dbReference type="EMBL" id="JNUP01000031">
    <property type="protein sequence ID" value="KGE73329.1"/>
    <property type="molecule type" value="Genomic_DNA"/>
</dbReference>
<dbReference type="SUPFAM" id="SSF52540">
    <property type="entry name" value="P-loop containing nucleoside triphosphate hydrolases"/>
    <property type="match status" value="1"/>
</dbReference>